<name>A0A369LTA3_9ACTN</name>
<dbReference type="OrthoDB" id="3176200at2"/>
<dbReference type="GeneID" id="78360873"/>
<evidence type="ECO:0000313" key="2">
    <source>
        <dbReference type="Proteomes" id="UP000254000"/>
    </source>
</evidence>
<sequence length="69" mass="7272">MKGTPLNTLPKESVDAIVRSTERIEGAASILAMLEEKADGGRVTPSEIAAVRCVLESCAAELDEAWSLA</sequence>
<evidence type="ECO:0000313" key="1">
    <source>
        <dbReference type="EMBL" id="RDB61889.1"/>
    </source>
</evidence>
<reference evidence="1 2" key="1">
    <citation type="journal article" date="2018" name="Elife">
        <title>Discovery and characterization of a prevalent human gut bacterial enzyme sufficient for the inactivation of a family of plant toxins.</title>
        <authorList>
            <person name="Koppel N."/>
            <person name="Bisanz J.E."/>
            <person name="Pandelia M.E."/>
            <person name="Turnbaugh P.J."/>
            <person name="Balskus E.P."/>
        </authorList>
    </citation>
    <scope>NUCLEOTIDE SEQUENCE [LARGE SCALE GENOMIC DNA]</scope>
    <source>
        <strain evidence="1 2">3C</strain>
    </source>
</reference>
<dbReference type="Proteomes" id="UP000254000">
    <property type="component" value="Unassembled WGS sequence"/>
</dbReference>
<protein>
    <submittedName>
        <fullName evidence="1">Uncharacterized protein</fullName>
    </submittedName>
</protein>
<proteinExistence type="predicted"/>
<accession>A0A369LTA3</accession>
<dbReference type="RefSeq" id="WP_041239177.1">
    <property type="nucleotide sequence ID" value="NZ_CABMMS010000011.1"/>
</dbReference>
<dbReference type="EMBL" id="PPTS01000011">
    <property type="protein sequence ID" value="RDB61889.1"/>
    <property type="molecule type" value="Genomic_DNA"/>
</dbReference>
<dbReference type="AlphaFoldDB" id="A0A369LTA3"/>
<organism evidence="1 2">
    <name type="scientific">Gordonibacter pamelaeae</name>
    <dbReference type="NCBI Taxonomy" id="471189"/>
    <lineage>
        <taxon>Bacteria</taxon>
        <taxon>Bacillati</taxon>
        <taxon>Actinomycetota</taxon>
        <taxon>Coriobacteriia</taxon>
        <taxon>Eggerthellales</taxon>
        <taxon>Eggerthellaceae</taxon>
        <taxon>Gordonibacter</taxon>
    </lineage>
</organism>
<gene>
    <name evidence="1" type="ORF">C1877_14360</name>
</gene>
<keyword evidence="2" id="KW-1185">Reference proteome</keyword>
<comment type="caution">
    <text evidence="1">The sequence shown here is derived from an EMBL/GenBank/DDBJ whole genome shotgun (WGS) entry which is preliminary data.</text>
</comment>